<feature type="compositionally biased region" description="Low complexity" evidence="1">
    <location>
        <begin position="174"/>
        <end position="191"/>
    </location>
</feature>
<dbReference type="GO" id="GO:0060341">
    <property type="term" value="P:regulation of cellular localization"/>
    <property type="evidence" value="ECO:0007669"/>
    <property type="project" value="TreeGrafter"/>
</dbReference>
<proteinExistence type="predicted"/>
<dbReference type="Pfam" id="PF15737">
    <property type="entry name" value="DUF4685"/>
    <property type="match status" value="1"/>
</dbReference>
<sequence>MTGCSRFNAGAHGGPDSNDSLAQELEPYLRSLLVISDDLPLSPRHEQAKLLLERARLKARCSHMKSDRPCRRSHSEQRCTVRKQPIEPPLPTHEQKAVQAKEEHAAQTEPAPLLVSNPDTSPGDPGARSRRYGCSPTRVRFEDESEKEAESRYLDRVRQRGRTGTKSKSKESNTDSSSSGSERSRNNRSVSLPPPTKRDAVCVSGEATAVITEIIVLVKRCEACGSVVKEPQPVSSAPEPKNPEPLQPEDPREKASPRRAPHPKPEASTRPKVTFAGAYVLGENKESSTGWKASGFGKLRRRSRKGESRLESGHGPYGPSWAQRRNSNPRTRLHVSRDSPAALEPRLLEASAGAREPPPPPSLPIKSALKSSSRNRSAAGQPTVQFQKTSDQGGEGGGQHAALLEPSEARRECALAFTQGTPATCSPAPCIRPSTLRYSPARLATDPPAAELWDATPDGAGLGEPGCGPELRPAPRGPALSRAEDLRAELLRAEHLKAEAMWEENSDGSRKLDGRPKLFLRRFLSSIGLNSVGRLVKGGRSSSMEQLSSPCGPRVGPASPSCTRRPPPATRMQRTPSLQTLNTVLPLAQLRKASSVQSLERRTERSTILGEVQIPYGLAPSPDSSQMELHRALSVGNLLTSRIARPVGRVTQAFPDGTLLLELVRPPNGPFGFVISRGKGRPDTGVYVEKVGEGGGEGPYSGLLGIGDEILQVNGETVAGLSLDHVTRLMTRESTASLRIIPARRSQR</sequence>
<dbReference type="GO" id="GO:0005634">
    <property type="term" value="C:nucleus"/>
    <property type="evidence" value="ECO:0007669"/>
    <property type="project" value="TreeGrafter"/>
</dbReference>
<dbReference type="AlphaFoldDB" id="A0A4Z2FHG5"/>
<feature type="compositionally biased region" description="Polar residues" evidence="1">
    <location>
        <begin position="540"/>
        <end position="549"/>
    </location>
</feature>
<feature type="compositionally biased region" description="Basic and acidic residues" evidence="1">
    <location>
        <begin position="93"/>
        <end position="106"/>
    </location>
</feature>
<organism evidence="3 4">
    <name type="scientific">Liparis tanakae</name>
    <name type="common">Tanaka's snailfish</name>
    <dbReference type="NCBI Taxonomy" id="230148"/>
    <lineage>
        <taxon>Eukaryota</taxon>
        <taxon>Metazoa</taxon>
        <taxon>Chordata</taxon>
        <taxon>Craniata</taxon>
        <taxon>Vertebrata</taxon>
        <taxon>Euteleostomi</taxon>
        <taxon>Actinopterygii</taxon>
        <taxon>Neopterygii</taxon>
        <taxon>Teleostei</taxon>
        <taxon>Neoteleostei</taxon>
        <taxon>Acanthomorphata</taxon>
        <taxon>Eupercaria</taxon>
        <taxon>Perciformes</taxon>
        <taxon>Cottioidei</taxon>
        <taxon>Cottales</taxon>
        <taxon>Liparidae</taxon>
        <taxon>Liparis</taxon>
    </lineage>
</organism>
<dbReference type="PANTHER" id="PTHR14102">
    <property type="entry name" value="PAR-6-RELATED"/>
    <property type="match status" value="1"/>
</dbReference>
<dbReference type="GO" id="GO:0007163">
    <property type="term" value="P:establishment or maintenance of cell polarity"/>
    <property type="evidence" value="ECO:0007669"/>
    <property type="project" value="TreeGrafter"/>
</dbReference>
<dbReference type="PANTHER" id="PTHR14102:SF15">
    <property type="entry name" value="KIAA1614 ORTHOLOG"/>
    <property type="match status" value="1"/>
</dbReference>
<keyword evidence="4" id="KW-1185">Reference proteome</keyword>
<dbReference type="GO" id="GO:0007098">
    <property type="term" value="P:centrosome cycle"/>
    <property type="evidence" value="ECO:0007669"/>
    <property type="project" value="TreeGrafter"/>
</dbReference>
<reference evidence="3 4" key="1">
    <citation type="submission" date="2019-03" db="EMBL/GenBank/DDBJ databases">
        <title>First draft genome of Liparis tanakae, snailfish: a comprehensive survey of snailfish specific genes.</title>
        <authorList>
            <person name="Kim W."/>
            <person name="Song I."/>
            <person name="Jeong J.-H."/>
            <person name="Kim D."/>
            <person name="Kim S."/>
            <person name="Ryu S."/>
            <person name="Song J.Y."/>
            <person name="Lee S.K."/>
        </authorList>
    </citation>
    <scope>NUCLEOTIDE SEQUENCE [LARGE SCALE GENOMIC DNA]</scope>
    <source>
        <tissue evidence="3">Muscle</tissue>
    </source>
</reference>
<feature type="compositionally biased region" description="Basic and acidic residues" evidence="1">
    <location>
        <begin position="64"/>
        <end position="79"/>
    </location>
</feature>
<feature type="region of interest" description="Disordered" evidence="1">
    <location>
        <begin position="229"/>
        <end position="400"/>
    </location>
</feature>
<dbReference type="EMBL" id="SRLO01001197">
    <property type="protein sequence ID" value="TNN40345.1"/>
    <property type="molecule type" value="Genomic_DNA"/>
</dbReference>
<dbReference type="Proteomes" id="UP000314294">
    <property type="component" value="Unassembled WGS sequence"/>
</dbReference>
<dbReference type="SMART" id="SM00228">
    <property type="entry name" value="PDZ"/>
    <property type="match status" value="1"/>
</dbReference>
<feature type="region of interest" description="Disordered" evidence="1">
    <location>
        <begin position="63"/>
        <end position="199"/>
    </location>
</feature>
<dbReference type="Gene3D" id="2.30.42.10">
    <property type="match status" value="1"/>
</dbReference>
<dbReference type="InterPro" id="IPR051741">
    <property type="entry name" value="PAR6_homolog"/>
</dbReference>
<dbReference type="SUPFAM" id="SSF50156">
    <property type="entry name" value="PDZ domain-like"/>
    <property type="match status" value="1"/>
</dbReference>
<comment type="caution">
    <text evidence="3">The sequence shown here is derived from an EMBL/GenBank/DDBJ whole genome shotgun (WGS) entry which is preliminary data.</text>
</comment>
<feature type="region of interest" description="Disordered" evidence="1">
    <location>
        <begin position="540"/>
        <end position="573"/>
    </location>
</feature>
<dbReference type="InterPro" id="IPR001478">
    <property type="entry name" value="PDZ"/>
</dbReference>
<accession>A0A4Z2FHG5</accession>
<evidence type="ECO:0000313" key="3">
    <source>
        <dbReference type="EMBL" id="TNN40345.1"/>
    </source>
</evidence>
<dbReference type="PROSITE" id="PS50106">
    <property type="entry name" value="PDZ"/>
    <property type="match status" value="1"/>
</dbReference>
<evidence type="ECO:0000313" key="4">
    <source>
        <dbReference type="Proteomes" id="UP000314294"/>
    </source>
</evidence>
<evidence type="ECO:0000259" key="2">
    <source>
        <dbReference type="PROSITE" id="PS50106"/>
    </source>
</evidence>
<dbReference type="Pfam" id="PF00595">
    <property type="entry name" value="PDZ"/>
    <property type="match status" value="1"/>
</dbReference>
<name>A0A4Z2FHG5_9TELE</name>
<dbReference type="InterPro" id="IPR032756">
    <property type="entry name" value="DUF4685"/>
</dbReference>
<dbReference type="OrthoDB" id="10058001at2759"/>
<dbReference type="GO" id="GO:0016324">
    <property type="term" value="C:apical plasma membrane"/>
    <property type="evidence" value="ECO:0007669"/>
    <property type="project" value="TreeGrafter"/>
</dbReference>
<feature type="compositionally biased region" description="Polar residues" evidence="1">
    <location>
        <begin position="374"/>
        <end position="392"/>
    </location>
</feature>
<gene>
    <name evidence="3" type="ORF">EYF80_049482</name>
</gene>
<dbReference type="InterPro" id="IPR036034">
    <property type="entry name" value="PDZ_sf"/>
</dbReference>
<feature type="region of interest" description="Disordered" evidence="1">
    <location>
        <begin position="1"/>
        <end position="22"/>
    </location>
</feature>
<feature type="domain" description="PDZ" evidence="2">
    <location>
        <begin position="660"/>
        <end position="730"/>
    </location>
</feature>
<dbReference type="GO" id="GO:0005938">
    <property type="term" value="C:cell cortex"/>
    <property type="evidence" value="ECO:0007669"/>
    <property type="project" value="TreeGrafter"/>
</dbReference>
<feature type="compositionally biased region" description="Basic and acidic residues" evidence="1">
    <location>
        <begin position="148"/>
        <end position="158"/>
    </location>
</feature>
<evidence type="ECO:0000256" key="1">
    <source>
        <dbReference type="SAM" id="MobiDB-lite"/>
    </source>
</evidence>
<protein>
    <recommendedName>
        <fullName evidence="2">PDZ domain-containing protein</fullName>
    </recommendedName>
</protein>